<dbReference type="Proteomes" id="UP000236291">
    <property type="component" value="Unassembled WGS sequence"/>
</dbReference>
<keyword evidence="3" id="KW-0134">Cell wall</keyword>
<dbReference type="SMART" id="SM00710">
    <property type="entry name" value="PbH1"/>
    <property type="match status" value="5"/>
</dbReference>
<evidence type="ECO:0000256" key="8">
    <source>
        <dbReference type="PROSITE-ProRule" id="PRU10052"/>
    </source>
</evidence>
<dbReference type="PANTHER" id="PTHR31375">
    <property type="match status" value="1"/>
</dbReference>
<dbReference type="SUPFAM" id="SSF51126">
    <property type="entry name" value="Pectin lyase-like"/>
    <property type="match status" value="1"/>
</dbReference>
<comment type="similarity">
    <text evidence="2 9">Belongs to the glycosyl hydrolase 28 family.</text>
</comment>
<evidence type="ECO:0000256" key="1">
    <source>
        <dbReference type="ARBA" id="ARBA00004191"/>
    </source>
</evidence>
<evidence type="ECO:0000256" key="9">
    <source>
        <dbReference type="RuleBase" id="RU361169"/>
    </source>
</evidence>
<evidence type="ECO:0000256" key="2">
    <source>
        <dbReference type="ARBA" id="ARBA00008834"/>
    </source>
</evidence>
<evidence type="ECO:0000256" key="6">
    <source>
        <dbReference type="ARBA" id="ARBA00023295"/>
    </source>
</evidence>
<evidence type="ECO:0000256" key="4">
    <source>
        <dbReference type="ARBA" id="ARBA00022525"/>
    </source>
</evidence>
<dbReference type="PROSITE" id="PS00502">
    <property type="entry name" value="POLYGALACTURONASE"/>
    <property type="match status" value="1"/>
</dbReference>
<feature type="active site" evidence="8">
    <location>
        <position position="96"/>
    </location>
</feature>
<dbReference type="GO" id="GO:0004650">
    <property type="term" value="F:polygalacturonase activity"/>
    <property type="evidence" value="ECO:0007669"/>
    <property type="project" value="InterPro"/>
</dbReference>
<comment type="caution">
    <text evidence="10">The sequence shown here is derived from an EMBL/GenBank/DDBJ whole genome shotgun (WGS) entry which is preliminary data.</text>
</comment>
<dbReference type="InterPro" id="IPR012334">
    <property type="entry name" value="Pectin_lyas_fold"/>
</dbReference>
<name>A0A2K3NHR4_TRIPR</name>
<dbReference type="Pfam" id="PF00295">
    <property type="entry name" value="Glyco_hydro_28"/>
    <property type="match status" value="1"/>
</dbReference>
<keyword evidence="4" id="KW-0964">Secreted</keyword>
<protein>
    <submittedName>
        <fullName evidence="10">Polygalacturonase</fullName>
    </submittedName>
</protein>
<keyword evidence="6 9" id="KW-0326">Glycosidase</keyword>
<gene>
    <name evidence="10" type="ORF">L195_g025897</name>
</gene>
<dbReference type="Gene3D" id="2.160.20.10">
    <property type="entry name" value="Single-stranded right-handed beta-helix, Pectin lyase-like"/>
    <property type="match status" value="1"/>
</dbReference>
<dbReference type="AlphaFoldDB" id="A0A2K3NHR4"/>
<reference evidence="10 11" key="2">
    <citation type="journal article" date="2017" name="Front. Plant Sci.">
        <title>Gene Classification and Mining of Molecular Markers Useful in Red Clover (Trifolium pratense) Breeding.</title>
        <authorList>
            <person name="Istvanek J."/>
            <person name="Dluhosova J."/>
            <person name="Dluhos P."/>
            <person name="Patkova L."/>
            <person name="Nedelnik J."/>
            <person name="Repkova J."/>
        </authorList>
    </citation>
    <scope>NUCLEOTIDE SEQUENCE [LARGE SCALE GENOMIC DNA]</scope>
    <source>
        <strain evidence="11">cv. Tatra</strain>
        <tissue evidence="10">Young leaves</tissue>
    </source>
</reference>
<evidence type="ECO:0000313" key="10">
    <source>
        <dbReference type="EMBL" id="PNY02585.1"/>
    </source>
</evidence>
<evidence type="ECO:0000256" key="5">
    <source>
        <dbReference type="ARBA" id="ARBA00022801"/>
    </source>
</evidence>
<evidence type="ECO:0000256" key="7">
    <source>
        <dbReference type="ARBA" id="ARBA00023316"/>
    </source>
</evidence>
<dbReference type="InterPro" id="IPR006626">
    <property type="entry name" value="PbH1"/>
</dbReference>
<dbReference type="GO" id="GO:0071555">
    <property type="term" value="P:cell wall organization"/>
    <property type="evidence" value="ECO:0007669"/>
    <property type="project" value="UniProtKB-KW"/>
</dbReference>
<dbReference type="InterPro" id="IPR011050">
    <property type="entry name" value="Pectin_lyase_fold/virulence"/>
</dbReference>
<reference evidence="10 11" key="1">
    <citation type="journal article" date="2014" name="Am. J. Bot.">
        <title>Genome assembly and annotation for red clover (Trifolium pratense; Fabaceae).</title>
        <authorList>
            <person name="Istvanek J."/>
            <person name="Jaros M."/>
            <person name="Krenek A."/>
            <person name="Repkova J."/>
        </authorList>
    </citation>
    <scope>NUCLEOTIDE SEQUENCE [LARGE SCALE GENOMIC DNA]</scope>
    <source>
        <strain evidence="11">cv. Tatra</strain>
        <tissue evidence="10">Young leaves</tissue>
    </source>
</reference>
<sequence length="252" mass="27178">MQAIRFYNCHNLTLSNLTHVDSPRNHISINHCKDASISNLTIIAPADSPNTDGIDIGLSTNVLINNSTMMTGDDCIAINNGSSFINITDVFCGPGHGISVGSLGKDKTYATVEHVHVKNCTFNGTTNGARIKTFKGGSGYARNITYEDIIVVGVKHPMIIDQYYDPRGNIGQAVEVSYVTYLNIHGTSLDKTAIELKCDTIIGCTNIVVDNVNITRVDGGEAQTICTKAQGKCSSCYPDVPCLSHNNSAIWY</sequence>
<comment type="subcellular location">
    <subcellularLocation>
        <location evidence="1">Secreted</location>
        <location evidence="1">Cell wall</location>
    </subcellularLocation>
</comment>
<accession>A0A2K3NHR4</accession>
<dbReference type="GO" id="GO:0005975">
    <property type="term" value="P:carbohydrate metabolic process"/>
    <property type="evidence" value="ECO:0007669"/>
    <property type="project" value="InterPro"/>
</dbReference>
<keyword evidence="5 9" id="KW-0378">Hydrolase</keyword>
<dbReference type="STRING" id="57577.A0A2K3NHR4"/>
<evidence type="ECO:0000313" key="11">
    <source>
        <dbReference type="Proteomes" id="UP000236291"/>
    </source>
</evidence>
<evidence type="ECO:0000256" key="3">
    <source>
        <dbReference type="ARBA" id="ARBA00022512"/>
    </source>
</evidence>
<keyword evidence="7" id="KW-0961">Cell wall biogenesis/degradation</keyword>
<proteinExistence type="inferred from homology"/>
<dbReference type="InterPro" id="IPR000743">
    <property type="entry name" value="Glyco_hydro_28"/>
</dbReference>
<organism evidence="10 11">
    <name type="scientific">Trifolium pratense</name>
    <name type="common">Red clover</name>
    <dbReference type="NCBI Taxonomy" id="57577"/>
    <lineage>
        <taxon>Eukaryota</taxon>
        <taxon>Viridiplantae</taxon>
        <taxon>Streptophyta</taxon>
        <taxon>Embryophyta</taxon>
        <taxon>Tracheophyta</taxon>
        <taxon>Spermatophyta</taxon>
        <taxon>Magnoliopsida</taxon>
        <taxon>eudicotyledons</taxon>
        <taxon>Gunneridae</taxon>
        <taxon>Pentapetalae</taxon>
        <taxon>rosids</taxon>
        <taxon>fabids</taxon>
        <taxon>Fabales</taxon>
        <taxon>Fabaceae</taxon>
        <taxon>Papilionoideae</taxon>
        <taxon>50 kb inversion clade</taxon>
        <taxon>NPAAA clade</taxon>
        <taxon>Hologalegina</taxon>
        <taxon>IRL clade</taxon>
        <taxon>Trifolieae</taxon>
        <taxon>Trifolium</taxon>
    </lineage>
</organism>
<dbReference type="EMBL" id="ASHM01021540">
    <property type="protein sequence ID" value="PNY02585.1"/>
    <property type="molecule type" value="Genomic_DNA"/>
</dbReference>